<dbReference type="InterPro" id="IPR002347">
    <property type="entry name" value="SDR_fam"/>
</dbReference>
<keyword evidence="2" id="KW-0560">Oxidoreductase</keyword>
<dbReference type="PRINTS" id="PR00080">
    <property type="entry name" value="SDRFAMILY"/>
</dbReference>
<evidence type="ECO:0000256" key="2">
    <source>
        <dbReference type="ARBA" id="ARBA00023002"/>
    </source>
</evidence>
<dbReference type="Gene3D" id="3.40.50.720">
    <property type="entry name" value="NAD(P)-binding Rossmann-like Domain"/>
    <property type="match status" value="1"/>
</dbReference>
<keyword evidence="4" id="KW-1185">Reference proteome</keyword>
<sequence>MTNNDVPQATAIVTGGAAGIGGGVSRRLAADGFHVLLVDNDEAEALATRTDIERAGGQCTVVVADVTSDAGVAALGAALDIITGTIDILVNNVGDFRPAKAVFHKSTPEQWEALHRINLWHVLTVSHLVVPRMIAQGSGSIVNVSTVEAFRGIPGNAVYSAYKAGVSAFTKSLAVELAPSGIRVNAIAPDLTDTAQTSAEAMLEGRDPDAVRTWVPLGRFGTPEDHSGVVAFLASDDARYVTGHTIPVDGGTLAASGWYLKSEGRGWTNRPNAV</sequence>
<reference evidence="3 4" key="1">
    <citation type="submission" date="2020-07" db="EMBL/GenBank/DDBJ databases">
        <title>Sequencing the genomes of 1000 actinobacteria strains.</title>
        <authorList>
            <person name="Klenk H.-P."/>
        </authorList>
    </citation>
    <scope>NUCLEOTIDE SEQUENCE [LARGE SCALE GENOMIC DNA]</scope>
    <source>
        <strain evidence="3 4">LI1</strain>
    </source>
</reference>
<accession>A0A7Z0EGE8</accession>
<dbReference type="PANTHER" id="PTHR42879:SF2">
    <property type="entry name" value="3-OXOACYL-[ACYL-CARRIER-PROTEIN] REDUCTASE FABG"/>
    <property type="match status" value="1"/>
</dbReference>
<name>A0A7Z0EGE8_9MICO</name>
<dbReference type="PANTHER" id="PTHR42879">
    <property type="entry name" value="3-OXOACYL-(ACYL-CARRIER-PROTEIN) REDUCTASE"/>
    <property type="match status" value="1"/>
</dbReference>
<dbReference type="AlphaFoldDB" id="A0A7Z0EGE8"/>
<dbReference type="EMBL" id="JACCFM010000001">
    <property type="protein sequence ID" value="NYJ20474.1"/>
    <property type="molecule type" value="Genomic_DNA"/>
</dbReference>
<dbReference type="InterPro" id="IPR050259">
    <property type="entry name" value="SDR"/>
</dbReference>
<dbReference type="FunFam" id="3.40.50.720:FF:000084">
    <property type="entry name" value="Short-chain dehydrogenase reductase"/>
    <property type="match status" value="1"/>
</dbReference>
<evidence type="ECO:0000313" key="3">
    <source>
        <dbReference type="EMBL" id="NYJ20474.1"/>
    </source>
</evidence>
<comment type="similarity">
    <text evidence="1">Belongs to the short-chain dehydrogenases/reductases (SDR) family.</text>
</comment>
<dbReference type="PRINTS" id="PR00081">
    <property type="entry name" value="GDHRDH"/>
</dbReference>
<comment type="caution">
    <text evidence="3">The sequence shown here is derived from an EMBL/GenBank/DDBJ whole genome shotgun (WGS) entry which is preliminary data.</text>
</comment>
<dbReference type="SUPFAM" id="SSF51735">
    <property type="entry name" value="NAD(P)-binding Rossmann-fold domains"/>
    <property type="match status" value="1"/>
</dbReference>
<dbReference type="Proteomes" id="UP000537260">
    <property type="component" value="Unassembled WGS sequence"/>
</dbReference>
<organism evidence="3 4">
    <name type="scientific">Glaciibacter psychrotolerans</name>
    <dbReference type="NCBI Taxonomy" id="670054"/>
    <lineage>
        <taxon>Bacteria</taxon>
        <taxon>Bacillati</taxon>
        <taxon>Actinomycetota</taxon>
        <taxon>Actinomycetes</taxon>
        <taxon>Micrococcales</taxon>
        <taxon>Microbacteriaceae</taxon>
        <taxon>Glaciibacter</taxon>
    </lineage>
</organism>
<gene>
    <name evidence="3" type="ORF">HNR05_002265</name>
</gene>
<evidence type="ECO:0000256" key="1">
    <source>
        <dbReference type="ARBA" id="ARBA00006484"/>
    </source>
</evidence>
<dbReference type="Pfam" id="PF13561">
    <property type="entry name" value="adh_short_C2"/>
    <property type="match status" value="1"/>
</dbReference>
<protein>
    <submittedName>
        <fullName evidence="3">NAD(P)-dependent dehydrogenase (Short-subunit alcohol dehydrogenase family)</fullName>
    </submittedName>
</protein>
<dbReference type="RefSeq" id="WP_179579079.1">
    <property type="nucleotide sequence ID" value="NZ_JACCFM010000001.1"/>
</dbReference>
<dbReference type="InterPro" id="IPR036291">
    <property type="entry name" value="NAD(P)-bd_dom_sf"/>
</dbReference>
<proteinExistence type="inferred from homology"/>
<dbReference type="GO" id="GO:0016491">
    <property type="term" value="F:oxidoreductase activity"/>
    <property type="evidence" value="ECO:0007669"/>
    <property type="project" value="UniProtKB-KW"/>
</dbReference>
<evidence type="ECO:0000313" key="4">
    <source>
        <dbReference type="Proteomes" id="UP000537260"/>
    </source>
</evidence>